<dbReference type="GO" id="GO:0006826">
    <property type="term" value="P:iron ion transport"/>
    <property type="evidence" value="ECO:0007669"/>
    <property type="project" value="TreeGrafter"/>
</dbReference>
<feature type="transmembrane region" description="Helical" evidence="13">
    <location>
        <begin position="70"/>
        <end position="88"/>
    </location>
</feature>
<evidence type="ECO:0000256" key="10">
    <source>
        <dbReference type="ARBA" id="ARBA00023065"/>
    </source>
</evidence>
<dbReference type="Gene3D" id="3.40.50.80">
    <property type="entry name" value="Nucleotide-binding domain of ferredoxin-NADP reductase (FNR) module"/>
    <property type="match status" value="1"/>
</dbReference>
<keyword evidence="5" id="KW-1003">Cell membrane</keyword>
<dbReference type="SUPFAM" id="SSF63380">
    <property type="entry name" value="Riboflavin synthase domain-like"/>
    <property type="match status" value="1"/>
</dbReference>
<dbReference type="STRING" id="913774.A0A0C3CZJ2"/>
<evidence type="ECO:0000256" key="9">
    <source>
        <dbReference type="ARBA" id="ARBA00023002"/>
    </source>
</evidence>
<keyword evidence="6 13" id="KW-0812">Transmembrane</keyword>
<dbReference type="InterPro" id="IPR013130">
    <property type="entry name" value="Fe3_Rdtase_TM_dom"/>
</dbReference>
<dbReference type="InterPro" id="IPR039261">
    <property type="entry name" value="FNR_nucleotide-bd"/>
</dbReference>
<comment type="catalytic activity">
    <reaction evidence="12">
        <text>2 a Fe(II)-siderophore + NADP(+) + H(+) = 2 a Fe(III)-siderophore + NADPH</text>
        <dbReference type="Rhea" id="RHEA:28795"/>
        <dbReference type="Rhea" id="RHEA-COMP:11342"/>
        <dbReference type="Rhea" id="RHEA-COMP:11344"/>
        <dbReference type="ChEBI" id="CHEBI:15378"/>
        <dbReference type="ChEBI" id="CHEBI:29033"/>
        <dbReference type="ChEBI" id="CHEBI:29034"/>
        <dbReference type="ChEBI" id="CHEBI:57783"/>
        <dbReference type="ChEBI" id="CHEBI:58349"/>
        <dbReference type="EC" id="1.16.1.9"/>
    </reaction>
</comment>
<evidence type="ECO:0000259" key="14">
    <source>
        <dbReference type="PROSITE" id="PS51384"/>
    </source>
</evidence>
<dbReference type="GO" id="GO:0005886">
    <property type="term" value="C:plasma membrane"/>
    <property type="evidence" value="ECO:0007669"/>
    <property type="project" value="UniProtKB-SubCell"/>
</dbReference>
<dbReference type="OrthoDB" id="4494341at2759"/>
<dbReference type="CDD" id="cd06186">
    <property type="entry name" value="NOX_Duox_like_FAD_NADP"/>
    <property type="match status" value="1"/>
</dbReference>
<dbReference type="Pfam" id="PF08022">
    <property type="entry name" value="FAD_binding_8"/>
    <property type="match status" value="1"/>
</dbReference>
<dbReference type="Pfam" id="PF08030">
    <property type="entry name" value="NAD_binding_6"/>
    <property type="match status" value="1"/>
</dbReference>
<keyword evidence="9" id="KW-0560">Oxidoreductase</keyword>
<evidence type="ECO:0000256" key="2">
    <source>
        <dbReference type="ARBA" id="ARBA00006278"/>
    </source>
</evidence>
<reference evidence="16" key="2">
    <citation type="submission" date="2015-01" db="EMBL/GenBank/DDBJ databases">
        <title>Evolutionary Origins and Diversification of the Mycorrhizal Mutualists.</title>
        <authorList>
            <consortium name="DOE Joint Genome Institute"/>
            <consortium name="Mycorrhizal Genomics Consortium"/>
            <person name="Kohler A."/>
            <person name="Kuo A."/>
            <person name="Nagy L.G."/>
            <person name="Floudas D."/>
            <person name="Copeland A."/>
            <person name="Barry K.W."/>
            <person name="Cichocki N."/>
            <person name="Veneault-Fourrey C."/>
            <person name="LaButti K."/>
            <person name="Lindquist E.A."/>
            <person name="Lipzen A."/>
            <person name="Lundell T."/>
            <person name="Morin E."/>
            <person name="Murat C."/>
            <person name="Riley R."/>
            <person name="Ohm R."/>
            <person name="Sun H."/>
            <person name="Tunlid A."/>
            <person name="Henrissat B."/>
            <person name="Grigoriev I.V."/>
            <person name="Hibbett D.S."/>
            <person name="Martin F."/>
        </authorList>
    </citation>
    <scope>NUCLEOTIDE SEQUENCE [LARGE SCALE GENOMIC DNA]</scope>
    <source>
        <strain evidence="16">Zn</strain>
    </source>
</reference>
<protein>
    <recommendedName>
        <fullName evidence="3">ferric-chelate reductase (NADPH)</fullName>
        <ecNumber evidence="3">1.16.1.9</ecNumber>
    </recommendedName>
</protein>
<feature type="transmembrane region" description="Helical" evidence="13">
    <location>
        <begin position="296"/>
        <end position="314"/>
    </location>
</feature>
<keyword evidence="8 13" id="KW-1133">Transmembrane helix</keyword>
<dbReference type="EC" id="1.16.1.9" evidence="3"/>
<dbReference type="EMBL" id="KN832872">
    <property type="protein sequence ID" value="KIN04439.1"/>
    <property type="molecule type" value="Genomic_DNA"/>
</dbReference>
<keyword evidence="11 13" id="KW-0472">Membrane</keyword>
<dbReference type="SFLD" id="SFLDG01168">
    <property type="entry name" value="Ferric_reductase_subgroup_(FRE"/>
    <property type="match status" value="1"/>
</dbReference>
<accession>A0A0C3CZJ2</accession>
<keyword evidence="7" id="KW-0249">Electron transport</keyword>
<feature type="transmembrane region" description="Helical" evidence="13">
    <location>
        <begin position="187"/>
        <end position="208"/>
    </location>
</feature>
<evidence type="ECO:0000256" key="12">
    <source>
        <dbReference type="ARBA" id="ARBA00048483"/>
    </source>
</evidence>
<feature type="transmembrane region" description="Helical" evidence="13">
    <location>
        <begin position="24"/>
        <end position="47"/>
    </location>
</feature>
<evidence type="ECO:0000313" key="16">
    <source>
        <dbReference type="Proteomes" id="UP000054321"/>
    </source>
</evidence>
<dbReference type="PANTHER" id="PTHR32361">
    <property type="entry name" value="FERRIC/CUPRIC REDUCTASE TRANSMEMBRANE COMPONENT"/>
    <property type="match status" value="1"/>
</dbReference>
<evidence type="ECO:0000256" key="7">
    <source>
        <dbReference type="ARBA" id="ARBA00022982"/>
    </source>
</evidence>
<evidence type="ECO:0000256" key="5">
    <source>
        <dbReference type="ARBA" id="ARBA00022475"/>
    </source>
</evidence>
<dbReference type="GO" id="GO:0052851">
    <property type="term" value="F:ferric-chelate reductase (NADPH) activity"/>
    <property type="evidence" value="ECO:0007669"/>
    <property type="project" value="UniProtKB-EC"/>
</dbReference>
<evidence type="ECO:0000256" key="1">
    <source>
        <dbReference type="ARBA" id="ARBA00004651"/>
    </source>
</evidence>
<dbReference type="InterPro" id="IPR017927">
    <property type="entry name" value="FAD-bd_FR_type"/>
</dbReference>
<dbReference type="Proteomes" id="UP000054321">
    <property type="component" value="Unassembled WGS sequence"/>
</dbReference>
<comment type="similarity">
    <text evidence="2">Belongs to the ferric reductase (FRE) family.</text>
</comment>
<proteinExistence type="inferred from homology"/>
<dbReference type="InterPro" id="IPR017938">
    <property type="entry name" value="Riboflavin_synthase-like_b-brl"/>
</dbReference>
<evidence type="ECO:0000256" key="4">
    <source>
        <dbReference type="ARBA" id="ARBA00022448"/>
    </source>
</evidence>
<dbReference type="AlphaFoldDB" id="A0A0C3CZJ2"/>
<sequence length="634" mass="71656">MPVVCNAKFLFGVTLTRTLRRRNVAINFTTSIPTAPAAGSYYIYIVYKSDFNSQALNGVNLPVDDLFRDALWWSFSVLAMLILGGRIYERFRAHLRHISAMGASGQQQTYWARNQSNWWKVKKHLLYAPLWKKRHNLEIKLSSAVNMGTLPSRLHTTLLVAYLLSNFIFCVFLNYGELNKYAVVAELRGRSGTLAIVNMVPLIILAGRNNPLIPLLQISFDTYNLLHRWMGRIVVLEVVIHTICWAYVEHAATGWPGIWSKVMRSPFIGWGTIGTIALVIIMLTSPSLIRHAFYETFLNAHIILAFFAMIGVVVHCELAKLSQTPYIWAVIILWLVERLTRMVRILYCNFSRKTWTAASIEPLSGDACRVTLHLPKYLDINPGTHAYLRFAAVKPWESHPFSIAWVNHISKTLMPPRSEKDLESQALQRLDKSNTTTDVSFIIHAQSGMTRQLYDKASLSGLKVFSVKAALEGPYAGHHSLDSYGHAVLFAGSSGITHQIPYLRHLIQGYAAGIVATRKIVLVWIIRDAEHLEWVRPWMDKVLQMPGRRDVLTIKIFVTRPKNPREIASPSATVQMFPGRPNVKLLLEKEVREQVGAMVVTVCGPGGLADNVREGVRAIQEDGVVDFIEESFTW</sequence>
<feature type="transmembrane region" description="Helical" evidence="13">
    <location>
        <begin position="268"/>
        <end position="289"/>
    </location>
</feature>
<feature type="transmembrane region" description="Helical" evidence="13">
    <location>
        <begin position="229"/>
        <end position="248"/>
    </location>
</feature>
<evidence type="ECO:0000256" key="3">
    <source>
        <dbReference type="ARBA" id="ARBA00012668"/>
    </source>
</evidence>
<dbReference type="GO" id="GO:0015677">
    <property type="term" value="P:copper ion import"/>
    <property type="evidence" value="ECO:0007669"/>
    <property type="project" value="TreeGrafter"/>
</dbReference>
<feature type="transmembrane region" description="Helical" evidence="13">
    <location>
        <begin position="156"/>
        <end position="175"/>
    </location>
</feature>
<evidence type="ECO:0000256" key="6">
    <source>
        <dbReference type="ARBA" id="ARBA00022692"/>
    </source>
</evidence>
<dbReference type="PANTHER" id="PTHR32361:SF12">
    <property type="entry name" value="PUTATIVE (AFU_ORTHOLOGUE AFUA_1G14340)-RELATED"/>
    <property type="match status" value="1"/>
</dbReference>
<dbReference type="GO" id="GO:0006879">
    <property type="term" value="P:intracellular iron ion homeostasis"/>
    <property type="evidence" value="ECO:0007669"/>
    <property type="project" value="TreeGrafter"/>
</dbReference>
<reference evidence="15 16" key="1">
    <citation type="submission" date="2014-04" db="EMBL/GenBank/DDBJ databases">
        <authorList>
            <consortium name="DOE Joint Genome Institute"/>
            <person name="Kuo A."/>
            <person name="Martino E."/>
            <person name="Perotto S."/>
            <person name="Kohler A."/>
            <person name="Nagy L.G."/>
            <person name="Floudas D."/>
            <person name="Copeland A."/>
            <person name="Barry K.W."/>
            <person name="Cichocki N."/>
            <person name="Veneault-Fourrey C."/>
            <person name="LaButti K."/>
            <person name="Lindquist E.A."/>
            <person name="Lipzen A."/>
            <person name="Lundell T."/>
            <person name="Morin E."/>
            <person name="Murat C."/>
            <person name="Sun H."/>
            <person name="Tunlid A."/>
            <person name="Henrissat B."/>
            <person name="Grigoriev I.V."/>
            <person name="Hibbett D.S."/>
            <person name="Martin F."/>
            <person name="Nordberg H.P."/>
            <person name="Cantor M.N."/>
            <person name="Hua S.X."/>
        </authorList>
    </citation>
    <scope>NUCLEOTIDE SEQUENCE [LARGE SCALE GENOMIC DNA]</scope>
    <source>
        <strain evidence="15 16">Zn</strain>
    </source>
</reference>
<feature type="domain" description="FAD-binding FR-type" evidence="14">
    <location>
        <begin position="350"/>
        <end position="481"/>
    </location>
</feature>
<keyword evidence="10" id="KW-0406">Ion transport</keyword>
<dbReference type="InterPro" id="IPR013121">
    <property type="entry name" value="Fe_red_NAD-bd_6"/>
</dbReference>
<comment type="subcellular location">
    <subcellularLocation>
        <location evidence="1">Cell membrane</location>
        <topology evidence="1">Multi-pass membrane protein</topology>
    </subcellularLocation>
</comment>
<dbReference type="HOGENOM" id="CLU_010365_3_1_1"/>
<organism evidence="15 16">
    <name type="scientific">Oidiodendron maius (strain Zn)</name>
    <dbReference type="NCBI Taxonomy" id="913774"/>
    <lineage>
        <taxon>Eukaryota</taxon>
        <taxon>Fungi</taxon>
        <taxon>Dikarya</taxon>
        <taxon>Ascomycota</taxon>
        <taxon>Pezizomycotina</taxon>
        <taxon>Leotiomycetes</taxon>
        <taxon>Leotiomycetes incertae sedis</taxon>
        <taxon>Myxotrichaceae</taxon>
        <taxon>Oidiodendron</taxon>
    </lineage>
</organism>
<dbReference type="InterPro" id="IPR013112">
    <property type="entry name" value="FAD-bd_8"/>
</dbReference>
<dbReference type="Pfam" id="PF01794">
    <property type="entry name" value="Ferric_reduct"/>
    <property type="match status" value="1"/>
</dbReference>
<keyword evidence="4" id="KW-0813">Transport</keyword>
<gene>
    <name evidence="15" type="ORF">OIDMADRAFT_142325</name>
</gene>
<keyword evidence="16" id="KW-1185">Reference proteome</keyword>
<dbReference type="SFLD" id="SFLDS00052">
    <property type="entry name" value="Ferric_Reductase_Domain"/>
    <property type="match status" value="1"/>
</dbReference>
<dbReference type="InParanoid" id="A0A0C3CZJ2"/>
<dbReference type="SUPFAM" id="SSF52343">
    <property type="entry name" value="Ferredoxin reductase-like, C-terminal NADP-linked domain"/>
    <property type="match status" value="1"/>
</dbReference>
<dbReference type="PROSITE" id="PS51384">
    <property type="entry name" value="FAD_FR"/>
    <property type="match status" value="1"/>
</dbReference>
<evidence type="ECO:0000256" key="11">
    <source>
        <dbReference type="ARBA" id="ARBA00023136"/>
    </source>
</evidence>
<evidence type="ECO:0000256" key="13">
    <source>
        <dbReference type="SAM" id="Phobius"/>
    </source>
</evidence>
<evidence type="ECO:0000313" key="15">
    <source>
        <dbReference type="EMBL" id="KIN04439.1"/>
    </source>
</evidence>
<dbReference type="InterPro" id="IPR051410">
    <property type="entry name" value="Ferric/Cupric_Reductase"/>
</dbReference>
<name>A0A0C3CZJ2_OIDMZ</name>
<evidence type="ECO:0000256" key="8">
    <source>
        <dbReference type="ARBA" id="ARBA00022989"/>
    </source>
</evidence>